<accession>A0ABM4DJL5</accession>
<dbReference type="Proteomes" id="UP001652625">
    <property type="component" value="Chromosome 15"/>
</dbReference>
<protein>
    <submittedName>
        <fullName evidence="3">Uncharacterized protein LOC136091272</fullName>
    </submittedName>
</protein>
<dbReference type="PROSITE" id="PS50948">
    <property type="entry name" value="PAN"/>
    <property type="match status" value="1"/>
</dbReference>
<dbReference type="SUPFAM" id="SSF57414">
    <property type="entry name" value="Hairpin loop containing domain-like"/>
    <property type="match status" value="1"/>
</dbReference>
<dbReference type="GeneID" id="136091272"/>
<evidence type="ECO:0000259" key="1">
    <source>
        <dbReference type="PROSITE" id="PS50948"/>
    </source>
</evidence>
<feature type="domain" description="Apple" evidence="1">
    <location>
        <begin position="30"/>
        <end position="108"/>
    </location>
</feature>
<sequence>MSVNQSGYGLLFACTILLPSVSLFITRLPCKSYASFNFTKSKYYLGDIDSTYSVNSINHCAIYCVRNPTCAFANFNENQKICELMSSKPNSSNNIVDQQWQVLMSETENNTNIGSICENNNPCNTVYCRDICLSGDPLVHSYICSETYDVSRNAVPSLSTTYPGCDAIYSIDGNPLTEATSHQYYPKWFKLDLKYIFQIYQIVIYNGQYYWRTNGNRLIVSITDLETDYKQIATLNNDMKQIFDGPYVARYILIFKDISDLLTLGEINVYA</sequence>
<organism evidence="2 3">
    <name type="scientific">Hydra vulgaris</name>
    <name type="common">Hydra</name>
    <name type="synonym">Hydra attenuata</name>
    <dbReference type="NCBI Taxonomy" id="6087"/>
    <lineage>
        <taxon>Eukaryota</taxon>
        <taxon>Metazoa</taxon>
        <taxon>Cnidaria</taxon>
        <taxon>Hydrozoa</taxon>
        <taxon>Hydroidolina</taxon>
        <taxon>Anthoathecata</taxon>
        <taxon>Aplanulata</taxon>
        <taxon>Hydridae</taxon>
        <taxon>Hydra</taxon>
    </lineage>
</organism>
<reference evidence="3" key="1">
    <citation type="submission" date="2025-08" db="UniProtKB">
        <authorList>
            <consortium name="RefSeq"/>
        </authorList>
    </citation>
    <scope>IDENTIFICATION</scope>
</reference>
<keyword evidence="2" id="KW-1185">Reference proteome</keyword>
<evidence type="ECO:0000313" key="3">
    <source>
        <dbReference type="RefSeq" id="XP_065674679.1"/>
    </source>
</evidence>
<evidence type="ECO:0000313" key="2">
    <source>
        <dbReference type="Proteomes" id="UP001652625"/>
    </source>
</evidence>
<dbReference type="RefSeq" id="XP_065674679.1">
    <property type="nucleotide sequence ID" value="XM_065818607.1"/>
</dbReference>
<dbReference type="Gene3D" id="3.50.4.10">
    <property type="entry name" value="Hepatocyte Growth Factor"/>
    <property type="match status" value="1"/>
</dbReference>
<dbReference type="Gene3D" id="2.60.120.260">
    <property type="entry name" value="Galactose-binding domain-like"/>
    <property type="match status" value="1"/>
</dbReference>
<gene>
    <name evidence="3" type="primary">LOC136091272</name>
</gene>
<dbReference type="Pfam" id="PF00024">
    <property type="entry name" value="PAN_1"/>
    <property type="match status" value="1"/>
</dbReference>
<dbReference type="InterPro" id="IPR003609">
    <property type="entry name" value="Pan_app"/>
</dbReference>
<dbReference type="SUPFAM" id="SSF49785">
    <property type="entry name" value="Galactose-binding domain-like"/>
    <property type="match status" value="1"/>
</dbReference>
<dbReference type="InterPro" id="IPR008979">
    <property type="entry name" value="Galactose-bd-like_sf"/>
</dbReference>
<name>A0ABM4DJL5_HYDVU</name>
<proteinExistence type="predicted"/>